<dbReference type="Gene3D" id="3.40.710.10">
    <property type="entry name" value="DD-peptidase/beta-lactamase superfamily"/>
    <property type="match status" value="1"/>
</dbReference>
<dbReference type="GO" id="GO:0008955">
    <property type="term" value="F:peptidoglycan glycosyltransferase activity"/>
    <property type="evidence" value="ECO:0007669"/>
    <property type="project" value="TreeGrafter"/>
</dbReference>
<proteinExistence type="predicted"/>
<evidence type="ECO:0000256" key="2">
    <source>
        <dbReference type="ARBA" id="ARBA00022679"/>
    </source>
</evidence>
<dbReference type="GO" id="GO:0009252">
    <property type="term" value="P:peptidoglycan biosynthetic process"/>
    <property type="evidence" value="ECO:0007669"/>
    <property type="project" value="TreeGrafter"/>
</dbReference>
<dbReference type="InterPro" id="IPR050396">
    <property type="entry name" value="Glycosyltr_51/Transpeptidase"/>
</dbReference>
<dbReference type="Proteomes" id="UP000228756">
    <property type="component" value="Unassembled WGS sequence"/>
</dbReference>
<keyword evidence="1" id="KW-0328">Glycosyltransferase</keyword>
<protein>
    <recommendedName>
        <fullName evidence="5">Penicillin-binding protein transpeptidase domain-containing protein</fullName>
    </recommendedName>
</protein>
<accession>A0A2M6NSM0</accession>
<dbReference type="PANTHER" id="PTHR32282">
    <property type="entry name" value="BINDING PROTEIN TRANSPEPTIDASE, PUTATIVE-RELATED"/>
    <property type="match status" value="1"/>
</dbReference>
<gene>
    <name evidence="3" type="ORF">COU42_00275</name>
</gene>
<sequence>MFGARSSLYFENYQVAVKTGTTSNYRDAWCIGYTPSIVAGIWVGNNDNSPMTKLAGIVSAPIWHQFMEKAFQKLPKENFIPLESTDE</sequence>
<comment type="caution">
    <text evidence="3">The sequence shown here is derived from an EMBL/GenBank/DDBJ whole genome shotgun (WGS) entry which is preliminary data.</text>
</comment>
<dbReference type="InterPro" id="IPR012338">
    <property type="entry name" value="Beta-lactam/transpept-like"/>
</dbReference>
<dbReference type="AlphaFoldDB" id="A0A2M6NSM0"/>
<keyword evidence="2" id="KW-0808">Transferase</keyword>
<dbReference type="SUPFAM" id="SSF56601">
    <property type="entry name" value="beta-lactamase/transpeptidase-like"/>
    <property type="match status" value="1"/>
</dbReference>
<evidence type="ECO:0000256" key="1">
    <source>
        <dbReference type="ARBA" id="ARBA00022676"/>
    </source>
</evidence>
<evidence type="ECO:0008006" key="5">
    <source>
        <dbReference type="Google" id="ProtNLM"/>
    </source>
</evidence>
<name>A0A2M6NSM0_9BACT</name>
<dbReference type="EMBL" id="PFCJ01000003">
    <property type="protein sequence ID" value="PIR72655.1"/>
    <property type="molecule type" value="Genomic_DNA"/>
</dbReference>
<reference evidence="4" key="1">
    <citation type="submission" date="2017-09" db="EMBL/GenBank/DDBJ databases">
        <title>Depth-based differentiation of microbial function through sediment-hosted aquifers and enrichment of novel symbionts in the deep terrestrial subsurface.</title>
        <authorList>
            <person name="Probst A.J."/>
            <person name="Ladd B."/>
            <person name="Jarett J.K."/>
            <person name="Geller-Mcgrath D.E."/>
            <person name="Sieber C.M.K."/>
            <person name="Emerson J.B."/>
            <person name="Anantharaman K."/>
            <person name="Thomas B.C."/>
            <person name="Malmstrom R."/>
            <person name="Stieglmeier M."/>
            <person name="Klingl A."/>
            <person name="Woyke T."/>
            <person name="Ryan C.M."/>
            <person name="Banfield J.F."/>
        </authorList>
    </citation>
    <scope>NUCLEOTIDE SEQUENCE [LARGE SCALE GENOMIC DNA]</scope>
</reference>
<dbReference type="PANTHER" id="PTHR32282:SF33">
    <property type="entry name" value="PEPTIDOGLYCAN GLYCOSYLTRANSFERASE"/>
    <property type="match status" value="1"/>
</dbReference>
<evidence type="ECO:0000313" key="4">
    <source>
        <dbReference type="Proteomes" id="UP000228756"/>
    </source>
</evidence>
<evidence type="ECO:0000313" key="3">
    <source>
        <dbReference type="EMBL" id="PIR72655.1"/>
    </source>
</evidence>
<dbReference type="GO" id="GO:0030288">
    <property type="term" value="C:outer membrane-bounded periplasmic space"/>
    <property type="evidence" value="ECO:0007669"/>
    <property type="project" value="TreeGrafter"/>
</dbReference>
<organism evidence="3 4">
    <name type="scientific">Candidatus Nealsonbacteria bacterium CG10_big_fil_rev_8_21_14_0_10_36_24</name>
    <dbReference type="NCBI Taxonomy" id="1974710"/>
    <lineage>
        <taxon>Bacteria</taxon>
        <taxon>Candidatus Nealsoniibacteriota</taxon>
    </lineage>
</organism>